<organism evidence="1 2">
    <name type="scientific">Striga asiatica</name>
    <name type="common">Asiatic witchweed</name>
    <name type="synonym">Buchnera asiatica</name>
    <dbReference type="NCBI Taxonomy" id="4170"/>
    <lineage>
        <taxon>Eukaryota</taxon>
        <taxon>Viridiplantae</taxon>
        <taxon>Streptophyta</taxon>
        <taxon>Embryophyta</taxon>
        <taxon>Tracheophyta</taxon>
        <taxon>Spermatophyta</taxon>
        <taxon>Magnoliopsida</taxon>
        <taxon>eudicotyledons</taxon>
        <taxon>Gunneridae</taxon>
        <taxon>Pentapetalae</taxon>
        <taxon>asterids</taxon>
        <taxon>lamiids</taxon>
        <taxon>Lamiales</taxon>
        <taxon>Orobanchaceae</taxon>
        <taxon>Buchnereae</taxon>
        <taxon>Striga</taxon>
    </lineage>
</organism>
<dbReference type="GO" id="GO:0008168">
    <property type="term" value="F:methyltransferase activity"/>
    <property type="evidence" value="ECO:0007669"/>
    <property type="project" value="UniProtKB-KW"/>
</dbReference>
<evidence type="ECO:0000313" key="1">
    <source>
        <dbReference type="EMBL" id="GER31356.1"/>
    </source>
</evidence>
<proteinExistence type="predicted"/>
<dbReference type="EMBL" id="BKCP01004450">
    <property type="protein sequence ID" value="GER31356.1"/>
    <property type="molecule type" value="Genomic_DNA"/>
</dbReference>
<gene>
    <name evidence="1" type="ORF">STAS_07360</name>
</gene>
<accession>A0A5A7PFM3</accession>
<evidence type="ECO:0000313" key="2">
    <source>
        <dbReference type="Proteomes" id="UP000325081"/>
    </source>
</evidence>
<dbReference type="GO" id="GO:0032259">
    <property type="term" value="P:methylation"/>
    <property type="evidence" value="ECO:0007669"/>
    <property type="project" value="UniProtKB-KW"/>
</dbReference>
<feature type="non-terminal residue" evidence="1">
    <location>
        <position position="103"/>
    </location>
</feature>
<feature type="non-terminal residue" evidence="1">
    <location>
        <position position="1"/>
    </location>
</feature>
<name>A0A5A7PFM3_STRAF</name>
<comment type="caution">
    <text evidence="1">The sequence shown here is derived from an EMBL/GenBank/DDBJ whole genome shotgun (WGS) entry which is preliminary data.</text>
</comment>
<protein>
    <submittedName>
        <fullName evidence="1">Ribosomal RNA small subunit methyltransferase H</fullName>
    </submittedName>
</protein>
<keyword evidence="1" id="KW-0489">Methyltransferase</keyword>
<dbReference type="AlphaFoldDB" id="A0A5A7PFM3"/>
<sequence>AAIHGSAPGFLAKKFNNFNLLEGRVYGINGWQLKDTNAFKITDSSHKFEFGEHTNIYEIVDDNYPRCLTLKQSTISIKYTRFLGMPLWEGYVQIIVDALNNTP</sequence>
<keyword evidence="2" id="KW-1185">Reference proteome</keyword>
<keyword evidence="1" id="KW-0808">Transferase</keyword>
<reference evidence="2" key="1">
    <citation type="journal article" date="2019" name="Curr. Biol.">
        <title>Genome Sequence of Striga asiatica Provides Insight into the Evolution of Plant Parasitism.</title>
        <authorList>
            <person name="Yoshida S."/>
            <person name="Kim S."/>
            <person name="Wafula E.K."/>
            <person name="Tanskanen J."/>
            <person name="Kim Y.M."/>
            <person name="Honaas L."/>
            <person name="Yang Z."/>
            <person name="Spallek T."/>
            <person name="Conn C.E."/>
            <person name="Ichihashi Y."/>
            <person name="Cheong K."/>
            <person name="Cui S."/>
            <person name="Der J.P."/>
            <person name="Gundlach H."/>
            <person name="Jiao Y."/>
            <person name="Hori C."/>
            <person name="Ishida J.K."/>
            <person name="Kasahara H."/>
            <person name="Kiba T."/>
            <person name="Kim M.S."/>
            <person name="Koo N."/>
            <person name="Laohavisit A."/>
            <person name="Lee Y.H."/>
            <person name="Lumba S."/>
            <person name="McCourt P."/>
            <person name="Mortimer J.C."/>
            <person name="Mutuku J.M."/>
            <person name="Nomura T."/>
            <person name="Sasaki-Sekimoto Y."/>
            <person name="Seto Y."/>
            <person name="Wang Y."/>
            <person name="Wakatake T."/>
            <person name="Sakakibara H."/>
            <person name="Demura T."/>
            <person name="Yamaguchi S."/>
            <person name="Yoneyama K."/>
            <person name="Manabe R.I."/>
            <person name="Nelson D.C."/>
            <person name="Schulman A.H."/>
            <person name="Timko M.P."/>
            <person name="dePamphilis C.W."/>
            <person name="Choi D."/>
            <person name="Shirasu K."/>
        </authorList>
    </citation>
    <scope>NUCLEOTIDE SEQUENCE [LARGE SCALE GENOMIC DNA]</scope>
    <source>
        <strain evidence="2">cv. UVA1</strain>
    </source>
</reference>
<dbReference type="Proteomes" id="UP000325081">
    <property type="component" value="Unassembled WGS sequence"/>
</dbReference>